<proteinExistence type="inferred from homology"/>
<feature type="domain" description="N-acetyltransferase" evidence="4">
    <location>
        <begin position="33"/>
        <end position="124"/>
    </location>
</feature>
<evidence type="ECO:0000313" key="6">
    <source>
        <dbReference type="Proteomes" id="UP000298663"/>
    </source>
</evidence>
<reference evidence="5 6" key="1">
    <citation type="journal article" date="2015" name="Genome Biol.">
        <title>Comparative genomics of Steinernema reveals deeply conserved gene regulatory networks.</title>
        <authorList>
            <person name="Dillman A.R."/>
            <person name="Macchietto M."/>
            <person name="Porter C.F."/>
            <person name="Rogers A."/>
            <person name="Williams B."/>
            <person name="Antoshechkin I."/>
            <person name="Lee M.M."/>
            <person name="Goodwin Z."/>
            <person name="Lu X."/>
            <person name="Lewis E.E."/>
            <person name="Goodrich-Blair H."/>
            <person name="Stock S.P."/>
            <person name="Adams B.J."/>
            <person name="Sternberg P.W."/>
            <person name="Mortazavi A."/>
        </authorList>
    </citation>
    <scope>NUCLEOTIDE SEQUENCE [LARGE SCALE GENOMIC DNA]</scope>
    <source>
        <strain evidence="5 6">ALL</strain>
    </source>
</reference>
<dbReference type="PROSITE" id="PS51729">
    <property type="entry name" value="GNAT_YJDJ"/>
    <property type="match status" value="1"/>
</dbReference>
<dbReference type="InterPro" id="IPR016181">
    <property type="entry name" value="Acyl_CoA_acyltransferase"/>
</dbReference>
<sequence length="130" mass="14986">MNPQIKCGLKSYATLARSLFGEELMSTTPLRVEHSKRTFEFFIRMSKEDESRSILQYRKLANNVMDIYHTEVPVEHQGKGVAKVLVNEAFRYATDNNLKILPTCTYVEKFAKEFASEDQKQIVLPLHSSI</sequence>
<dbReference type="AlphaFoldDB" id="A0A4U8UTU4"/>
<evidence type="ECO:0000256" key="3">
    <source>
        <dbReference type="ARBA" id="ARBA00031876"/>
    </source>
</evidence>
<dbReference type="Proteomes" id="UP000298663">
    <property type="component" value="Unassembled WGS sequence"/>
</dbReference>
<gene>
    <name evidence="5" type="ORF">L596_003843</name>
</gene>
<keyword evidence="6" id="KW-1185">Reference proteome</keyword>
<reference evidence="5 6" key="2">
    <citation type="journal article" date="2019" name="G3 (Bethesda)">
        <title>Hybrid Assembly of the Genome of the Entomopathogenic Nematode Steinernema carpocapsae Identifies the X-Chromosome.</title>
        <authorList>
            <person name="Serra L."/>
            <person name="Macchietto M."/>
            <person name="Macias-Munoz A."/>
            <person name="McGill C.J."/>
            <person name="Rodriguez I.M."/>
            <person name="Rodriguez B."/>
            <person name="Murad R."/>
            <person name="Mortazavi A."/>
        </authorList>
    </citation>
    <scope>NUCLEOTIDE SEQUENCE [LARGE SCALE GENOMIC DNA]</scope>
    <source>
        <strain evidence="5 6">ALL</strain>
    </source>
</reference>
<organism evidence="5 6">
    <name type="scientific">Steinernema carpocapsae</name>
    <name type="common">Entomopathogenic nematode</name>
    <dbReference type="NCBI Taxonomy" id="34508"/>
    <lineage>
        <taxon>Eukaryota</taxon>
        <taxon>Metazoa</taxon>
        <taxon>Ecdysozoa</taxon>
        <taxon>Nematoda</taxon>
        <taxon>Chromadorea</taxon>
        <taxon>Rhabditida</taxon>
        <taxon>Tylenchina</taxon>
        <taxon>Panagrolaimomorpha</taxon>
        <taxon>Strongyloidoidea</taxon>
        <taxon>Steinernematidae</taxon>
        <taxon>Steinernema</taxon>
    </lineage>
</organism>
<comment type="similarity">
    <text evidence="1">Belongs to the NATD1 family.</text>
</comment>
<dbReference type="PANTHER" id="PTHR31435:SF9">
    <property type="entry name" value="PROTEIN NATD1"/>
    <property type="match status" value="1"/>
</dbReference>
<name>A0A4U8UTU4_STECR</name>
<dbReference type="InterPro" id="IPR045057">
    <property type="entry name" value="Gcn5-rel_NAT"/>
</dbReference>
<protein>
    <recommendedName>
        <fullName evidence="2">Protein NATD1</fullName>
    </recommendedName>
    <alternativeName>
        <fullName evidence="3">N-acetyltransferase domain-containing protein 1</fullName>
    </alternativeName>
</protein>
<evidence type="ECO:0000256" key="2">
    <source>
        <dbReference type="ARBA" id="ARBA00020243"/>
    </source>
</evidence>
<dbReference type="Pfam" id="PF14542">
    <property type="entry name" value="Acetyltransf_CG"/>
    <property type="match status" value="1"/>
</dbReference>
<dbReference type="STRING" id="34508.A0A4U8UTU4"/>
<evidence type="ECO:0000256" key="1">
    <source>
        <dbReference type="ARBA" id="ARBA00006233"/>
    </source>
</evidence>
<dbReference type="EMBL" id="AZBU02000001">
    <property type="protein sequence ID" value="TMS36752.1"/>
    <property type="molecule type" value="Genomic_DNA"/>
</dbReference>
<dbReference type="InterPro" id="IPR031165">
    <property type="entry name" value="GNAT_YJDJ"/>
</dbReference>
<evidence type="ECO:0000259" key="4">
    <source>
        <dbReference type="PROSITE" id="PS51729"/>
    </source>
</evidence>
<dbReference type="OrthoDB" id="74247at2759"/>
<comment type="caution">
    <text evidence="5">The sequence shown here is derived from an EMBL/GenBank/DDBJ whole genome shotgun (WGS) entry which is preliminary data.</text>
</comment>
<dbReference type="Gene3D" id="3.40.630.30">
    <property type="match status" value="1"/>
</dbReference>
<dbReference type="SUPFAM" id="SSF55729">
    <property type="entry name" value="Acyl-CoA N-acyltransferases (Nat)"/>
    <property type="match status" value="1"/>
</dbReference>
<dbReference type="PANTHER" id="PTHR31435">
    <property type="entry name" value="PROTEIN NATD1"/>
    <property type="match status" value="1"/>
</dbReference>
<accession>A0A4U8UTU4</accession>
<evidence type="ECO:0000313" key="5">
    <source>
        <dbReference type="EMBL" id="TMS36752.1"/>
    </source>
</evidence>